<evidence type="ECO:0000256" key="1">
    <source>
        <dbReference type="SAM" id="Phobius"/>
    </source>
</evidence>
<evidence type="ECO:0000313" key="3">
    <source>
        <dbReference type="Proteomes" id="UP000050867"/>
    </source>
</evidence>
<feature type="transmembrane region" description="Helical" evidence="1">
    <location>
        <begin position="37"/>
        <end position="54"/>
    </location>
</feature>
<keyword evidence="1" id="KW-0812">Transmembrane</keyword>
<proteinExistence type="predicted"/>
<organism evidence="2 3">
    <name type="scientific">Wenjunlia vitaminophila</name>
    <name type="common">Streptomyces vitaminophilus</name>
    <dbReference type="NCBI Taxonomy" id="76728"/>
    <lineage>
        <taxon>Bacteria</taxon>
        <taxon>Bacillati</taxon>
        <taxon>Actinomycetota</taxon>
        <taxon>Actinomycetes</taxon>
        <taxon>Kitasatosporales</taxon>
        <taxon>Streptomycetaceae</taxon>
        <taxon>Wenjunlia</taxon>
    </lineage>
</organism>
<dbReference type="RefSeq" id="WP_018381863.1">
    <property type="nucleotide sequence ID" value="NZ_LLZU01000038.1"/>
</dbReference>
<accession>A0A0T6LM88</accession>
<dbReference type="EMBL" id="LLZU01000038">
    <property type="protein sequence ID" value="KRV47007.1"/>
    <property type="molecule type" value="Genomic_DNA"/>
</dbReference>
<protein>
    <submittedName>
        <fullName evidence="2">Uncharacterized protein</fullName>
    </submittedName>
</protein>
<evidence type="ECO:0000313" key="2">
    <source>
        <dbReference type="EMBL" id="KRV47007.1"/>
    </source>
</evidence>
<sequence length="78" mass="8073">MDRVIKAAVAARIAVRDWAVDRVAATRSGRGDRGQTAIEYLGIAVIVAAIILALNGTDIGNKIKNGITGAINDVIGDS</sequence>
<name>A0A0T6LM88_WENVI</name>
<keyword evidence="3" id="KW-1185">Reference proteome</keyword>
<dbReference type="Proteomes" id="UP000050867">
    <property type="component" value="Unassembled WGS sequence"/>
</dbReference>
<keyword evidence="1" id="KW-1133">Transmembrane helix</keyword>
<gene>
    <name evidence="2" type="ORF">AQ490_09625</name>
</gene>
<dbReference type="AlphaFoldDB" id="A0A0T6LM88"/>
<keyword evidence="1" id="KW-0472">Membrane</keyword>
<reference evidence="2 3" key="1">
    <citation type="submission" date="2015-10" db="EMBL/GenBank/DDBJ databases">
        <title>Draft genome sequence of pyrrolomycin-producing Streptomyces vitaminophilus.</title>
        <authorList>
            <person name="Graham D.E."/>
            <person name="Mahan K.M."/>
            <person name="Klingeman D.M."/>
            <person name="Hettich R.L."/>
            <person name="Parry R.J."/>
        </authorList>
    </citation>
    <scope>NUCLEOTIDE SEQUENCE [LARGE SCALE GENOMIC DNA]</scope>
    <source>
        <strain evidence="2 3">ATCC 31673</strain>
    </source>
</reference>
<dbReference type="STRING" id="76728.AQ490_09625"/>
<comment type="caution">
    <text evidence="2">The sequence shown here is derived from an EMBL/GenBank/DDBJ whole genome shotgun (WGS) entry which is preliminary data.</text>
</comment>